<dbReference type="InterPro" id="IPR018000">
    <property type="entry name" value="Neurotransmitter_ion_chnl_CS"/>
</dbReference>
<dbReference type="FunFam" id="1.20.58.390:FF:000043">
    <property type="entry name" value="AcetylCholine Receptor"/>
    <property type="match status" value="1"/>
</dbReference>
<feature type="region of interest" description="Disordered" evidence="6">
    <location>
        <begin position="504"/>
        <end position="525"/>
    </location>
</feature>
<keyword evidence="5" id="KW-0407">Ion channel</keyword>
<feature type="transmembrane region" description="Helical" evidence="5">
    <location>
        <begin position="384"/>
        <end position="406"/>
    </location>
</feature>
<evidence type="ECO:0000259" key="7">
    <source>
        <dbReference type="Pfam" id="PF02931"/>
    </source>
</evidence>
<dbReference type="InterPro" id="IPR006029">
    <property type="entry name" value="Neurotrans-gated_channel_TM"/>
</dbReference>
<dbReference type="InterPro" id="IPR006201">
    <property type="entry name" value="Neur_channel"/>
</dbReference>
<dbReference type="GO" id="GO:0004888">
    <property type="term" value="F:transmembrane signaling receptor activity"/>
    <property type="evidence" value="ECO:0007669"/>
    <property type="project" value="InterPro"/>
</dbReference>
<dbReference type="FunFam" id="2.70.170.10:FF:000028">
    <property type="entry name" value="AcetylCholine Receptor"/>
    <property type="match status" value="1"/>
</dbReference>
<proteinExistence type="inferred from homology"/>
<dbReference type="InterPro" id="IPR036734">
    <property type="entry name" value="Neur_chan_lig-bd_sf"/>
</dbReference>
<dbReference type="PROSITE" id="PS00236">
    <property type="entry name" value="NEUROTR_ION_CHANNEL"/>
    <property type="match status" value="1"/>
</dbReference>
<feature type="domain" description="Neurotransmitter-gated ion-channel ligand-binding" evidence="7">
    <location>
        <begin position="115"/>
        <end position="321"/>
    </location>
</feature>
<dbReference type="GO" id="GO:0016020">
    <property type="term" value="C:membrane"/>
    <property type="evidence" value="ECO:0007669"/>
    <property type="project" value="UniProtKB-SubCell"/>
</dbReference>
<sequence>MRRRLGVGCGCRSHLRGVGSVGERVYGSPVLSRLSGVYHSRMTSQRELGSQSSASPIKHRQSSRFPRPINNYLGNVKQVMSLFHNAEKVGEEFRCQHSLALPHKAQLKEVDVSDEEKLYNYLFYRYNSAIRPVQRSTDAVHVDVTFSLMQIHGLDEKTQVFRTYGWLIVEWNDRRLQWDVSQFHNMTEVVVQSTMLWTPELALINAVEWQFPHFSQYRAIVRHDGYIRWEPAGIFETSCKIDITFYPYDSQVCSLVFGTWTFTSLQVNLTNSTSDIILDDYNTSGEWRIKSHKVERLEFVYECCPDIRFSKVKFTLYLGRRHRFFTMNLVLPCAMLSSLTLVTFLSPPDQGEKISLGISILLSFSVFMLTLSENMPKTSESLPLFGVYTTFVMLMNTSSVMLTVLVLNLHHRNRSQPIPNWVRVIVFQGLARILCMHSKEDSRRDRDYGVHPCPKYKYEEYRRDRQNWLKARTGDGYSLANAAAQFRGNMKTTGLLLAGTLPNDKSPLRGQTPSETSSNVNSHVTDSGKRLTVSNIASMLDENSKDYESLLKAEHFLNYELQEWKRLARIMDRLFFWMALLALIGVSAGMVALLLNSDS</sequence>
<comment type="similarity">
    <text evidence="5">Belongs to the ligand-gated ion channel (TC 1.A.9) family.</text>
</comment>
<feature type="compositionally biased region" description="Polar residues" evidence="6">
    <location>
        <begin position="509"/>
        <end position="525"/>
    </location>
</feature>
<dbReference type="Pfam" id="PF02931">
    <property type="entry name" value="Neur_chan_LBD"/>
    <property type="match status" value="1"/>
</dbReference>
<keyword evidence="4 5" id="KW-0472">Membrane</keyword>
<keyword evidence="2 5" id="KW-0812">Transmembrane</keyword>
<dbReference type="PANTHER" id="PTHR18945">
    <property type="entry name" value="NEUROTRANSMITTER GATED ION CHANNEL"/>
    <property type="match status" value="1"/>
</dbReference>
<dbReference type="SUPFAM" id="SSF90112">
    <property type="entry name" value="Neurotransmitter-gated ion-channel transmembrane pore"/>
    <property type="match status" value="1"/>
</dbReference>
<dbReference type="EMBL" id="JAODUP010000772">
    <property type="protein sequence ID" value="KAK2144268.1"/>
    <property type="molecule type" value="Genomic_DNA"/>
</dbReference>
<keyword evidence="10" id="KW-1185">Reference proteome</keyword>
<keyword evidence="5" id="KW-0813">Transport</keyword>
<keyword evidence="3 5" id="KW-1133">Transmembrane helix</keyword>
<evidence type="ECO:0000256" key="1">
    <source>
        <dbReference type="ARBA" id="ARBA00004141"/>
    </source>
</evidence>
<feature type="transmembrane region" description="Helical" evidence="5">
    <location>
        <begin position="574"/>
        <end position="595"/>
    </location>
</feature>
<dbReference type="Gene3D" id="2.70.170.10">
    <property type="entry name" value="Neurotransmitter-gated ion-channel ligand-binding domain"/>
    <property type="match status" value="1"/>
</dbReference>
<evidence type="ECO:0000259" key="8">
    <source>
        <dbReference type="Pfam" id="PF02932"/>
    </source>
</evidence>
<dbReference type="PRINTS" id="PR00252">
    <property type="entry name" value="NRIONCHANNEL"/>
</dbReference>
<evidence type="ECO:0000313" key="9">
    <source>
        <dbReference type="EMBL" id="KAK2144268.1"/>
    </source>
</evidence>
<comment type="caution">
    <text evidence="9">The sequence shown here is derived from an EMBL/GenBank/DDBJ whole genome shotgun (WGS) entry which is preliminary data.</text>
</comment>
<name>A0AAD9J1H0_9ANNE</name>
<gene>
    <name evidence="9" type="ORF">LSH36_772g00099</name>
</gene>
<dbReference type="Gene3D" id="1.20.58.390">
    <property type="entry name" value="Neurotransmitter-gated ion-channel transmembrane domain"/>
    <property type="match status" value="1"/>
</dbReference>
<dbReference type="InterPro" id="IPR006202">
    <property type="entry name" value="Neur_chan_lig-bd"/>
</dbReference>
<reference evidence="9" key="1">
    <citation type="journal article" date="2023" name="Mol. Biol. Evol.">
        <title>Third-Generation Sequencing Reveals the Adaptive Role of the Epigenome in Three Deep-Sea Polychaetes.</title>
        <authorList>
            <person name="Perez M."/>
            <person name="Aroh O."/>
            <person name="Sun Y."/>
            <person name="Lan Y."/>
            <person name="Juniper S.K."/>
            <person name="Young C.R."/>
            <person name="Angers B."/>
            <person name="Qian P.Y."/>
        </authorList>
    </citation>
    <scope>NUCLEOTIDE SEQUENCE</scope>
    <source>
        <strain evidence="9">P08H-3</strain>
    </source>
</reference>
<evidence type="ECO:0000256" key="6">
    <source>
        <dbReference type="SAM" id="MobiDB-lite"/>
    </source>
</evidence>
<dbReference type="Proteomes" id="UP001208570">
    <property type="component" value="Unassembled WGS sequence"/>
</dbReference>
<feature type="transmembrane region" description="Helical" evidence="5">
    <location>
        <begin position="329"/>
        <end position="348"/>
    </location>
</feature>
<dbReference type="Pfam" id="PF02932">
    <property type="entry name" value="Neur_chan_memb"/>
    <property type="match status" value="1"/>
</dbReference>
<dbReference type="SUPFAM" id="SSF63712">
    <property type="entry name" value="Nicotinic receptor ligand binding domain-like"/>
    <property type="match status" value="1"/>
</dbReference>
<feature type="domain" description="Neurotransmitter-gated ion-channel transmembrane" evidence="8">
    <location>
        <begin position="329"/>
        <end position="588"/>
    </location>
</feature>
<dbReference type="AlphaFoldDB" id="A0AAD9J1H0"/>
<comment type="subcellular location">
    <subcellularLocation>
        <location evidence="1">Membrane</location>
        <topology evidence="1">Multi-pass membrane protein</topology>
    </subcellularLocation>
</comment>
<evidence type="ECO:0000256" key="3">
    <source>
        <dbReference type="ARBA" id="ARBA00022989"/>
    </source>
</evidence>
<dbReference type="CDD" id="cd19051">
    <property type="entry name" value="LGIC_TM_cation"/>
    <property type="match status" value="1"/>
</dbReference>
<keyword evidence="5" id="KW-0406">Ion transport</keyword>
<evidence type="ECO:0000256" key="4">
    <source>
        <dbReference type="ARBA" id="ARBA00023136"/>
    </source>
</evidence>
<dbReference type="InterPro" id="IPR036719">
    <property type="entry name" value="Neuro-gated_channel_TM_sf"/>
</dbReference>
<protein>
    <submittedName>
        <fullName evidence="9">Uncharacterized protein</fullName>
    </submittedName>
</protein>
<evidence type="ECO:0000256" key="2">
    <source>
        <dbReference type="ARBA" id="ARBA00022692"/>
    </source>
</evidence>
<dbReference type="CDD" id="cd18997">
    <property type="entry name" value="LGIC_ECD_nAChR"/>
    <property type="match status" value="1"/>
</dbReference>
<evidence type="ECO:0000256" key="5">
    <source>
        <dbReference type="RuleBase" id="RU000687"/>
    </source>
</evidence>
<accession>A0AAD9J1H0</accession>
<dbReference type="GO" id="GO:0005230">
    <property type="term" value="F:extracellular ligand-gated monoatomic ion channel activity"/>
    <property type="evidence" value="ECO:0007669"/>
    <property type="project" value="InterPro"/>
</dbReference>
<dbReference type="InterPro" id="IPR038050">
    <property type="entry name" value="Neuro_actylchol_rec"/>
</dbReference>
<feature type="transmembrane region" description="Helical" evidence="5">
    <location>
        <begin position="354"/>
        <end position="372"/>
    </location>
</feature>
<evidence type="ECO:0000313" key="10">
    <source>
        <dbReference type="Proteomes" id="UP001208570"/>
    </source>
</evidence>
<organism evidence="9 10">
    <name type="scientific">Paralvinella palmiformis</name>
    <dbReference type="NCBI Taxonomy" id="53620"/>
    <lineage>
        <taxon>Eukaryota</taxon>
        <taxon>Metazoa</taxon>
        <taxon>Spiralia</taxon>
        <taxon>Lophotrochozoa</taxon>
        <taxon>Annelida</taxon>
        <taxon>Polychaeta</taxon>
        <taxon>Sedentaria</taxon>
        <taxon>Canalipalpata</taxon>
        <taxon>Terebellida</taxon>
        <taxon>Terebelliformia</taxon>
        <taxon>Alvinellidae</taxon>
        <taxon>Paralvinella</taxon>
    </lineage>
</organism>